<dbReference type="AlphaFoldDB" id="A0A444UD49"/>
<dbReference type="PANTHER" id="PTHR10903:SF103">
    <property type="entry name" value="GTPASE IMAP FAMILY MEMBER GIMD1"/>
    <property type="match status" value="1"/>
</dbReference>
<dbReference type="InterPro" id="IPR006703">
    <property type="entry name" value="G_AIG1"/>
</dbReference>
<dbReference type="Gene3D" id="3.40.50.300">
    <property type="entry name" value="P-loop containing nucleotide triphosphate hydrolases"/>
    <property type="match status" value="1"/>
</dbReference>
<evidence type="ECO:0000256" key="4">
    <source>
        <dbReference type="ARBA" id="ARBA00067123"/>
    </source>
</evidence>
<reference evidence="7 8" key="1">
    <citation type="submission" date="2019-01" db="EMBL/GenBank/DDBJ databases">
        <title>Draft Genome and Complete Hox-Cluster Characterization of the Sterlet Sturgeon (Acipenser ruthenus).</title>
        <authorList>
            <person name="Wei Q."/>
        </authorList>
    </citation>
    <scope>NUCLEOTIDE SEQUENCE [LARGE SCALE GENOMIC DNA]</scope>
    <source>
        <strain evidence="7">WHYD16114868_AA</strain>
        <tissue evidence="7">Blood</tissue>
    </source>
</reference>
<dbReference type="EMBL" id="SCEB01214807">
    <property type="protein sequence ID" value="RXM33079.1"/>
    <property type="molecule type" value="Genomic_DNA"/>
</dbReference>
<dbReference type="InterPro" id="IPR045058">
    <property type="entry name" value="GIMA/IAN/Toc"/>
</dbReference>
<evidence type="ECO:0000313" key="7">
    <source>
        <dbReference type="EMBL" id="RXM33079.1"/>
    </source>
</evidence>
<evidence type="ECO:0000256" key="3">
    <source>
        <dbReference type="ARBA" id="ARBA00023134"/>
    </source>
</evidence>
<comment type="caution">
    <text evidence="7">The sequence shown here is derived from an EMBL/GenBank/DDBJ whole genome shotgun (WGS) entry which is preliminary data.</text>
</comment>
<organism evidence="7 8">
    <name type="scientific">Acipenser ruthenus</name>
    <name type="common">Sterlet sturgeon</name>
    <dbReference type="NCBI Taxonomy" id="7906"/>
    <lineage>
        <taxon>Eukaryota</taxon>
        <taxon>Metazoa</taxon>
        <taxon>Chordata</taxon>
        <taxon>Craniata</taxon>
        <taxon>Vertebrata</taxon>
        <taxon>Euteleostomi</taxon>
        <taxon>Actinopterygii</taxon>
        <taxon>Chondrostei</taxon>
        <taxon>Acipenseriformes</taxon>
        <taxon>Acipenseridae</taxon>
        <taxon>Acipenser</taxon>
    </lineage>
</organism>
<gene>
    <name evidence="7" type="ORF">EOD39_15420</name>
</gene>
<dbReference type="FunFam" id="3.40.50.300:FF:001392">
    <property type="entry name" value="GTPase IMAP family member GIMD1"/>
    <property type="match status" value="1"/>
</dbReference>
<feature type="domain" description="AIG1-type G" evidence="6">
    <location>
        <begin position="8"/>
        <end position="216"/>
    </location>
</feature>
<name>A0A444UD49_ACIRT</name>
<keyword evidence="8" id="KW-1185">Reference proteome</keyword>
<accession>A0A444UD49</accession>
<dbReference type="GO" id="GO:0005525">
    <property type="term" value="F:GTP binding"/>
    <property type="evidence" value="ECO:0007669"/>
    <property type="project" value="UniProtKB-KW"/>
</dbReference>
<dbReference type="PROSITE" id="PS51720">
    <property type="entry name" value="G_AIG1"/>
    <property type="match status" value="1"/>
</dbReference>
<dbReference type="SUPFAM" id="SSF52540">
    <property type="entry name" value="P-loop containing nucleoside triphosphate hydrolases"/>
    <property type="match status" value="1"/>
</dbReference>
<protein>
    <recommendedName>
        <fullName evidence="4">GTPase IMAP family member GIMD1</fullName>
    </recommendedName>
    <alternativeName>
        <fullName evidence="5">GIMAP family P-loop NTPase domain-containing protein 1</fullName>
    </alternativeName>
</protein>
<comment type="similarity">
    <text evidence="1">Belongs to the TRAFAC class TrmE-Era-EngA-EngB-Septin-like GTPase superfamily. AIG1/Toc34/Toc159-like paraseptin GTPase family. IAN subfamily.</text>
</comment>
<evidence type="ECO:0000259" key="6">
    <source>
        <dbReference type="PROSITE" id="PS51720"/>
    </source>
</evidence>
<evidence type="ECO:0000256" key="5">
    <source>
        <dbReference type="ARBA" id="ARBA00076741"/>
    </source>
</evidence>
<keyword evidence="2" id="KW-0547">Nucleotide-binding</keyword>
<dbReference type="PANTHER" id="PTHR10903">
    <property type="entry name" value="GTPASE, IMAP FAMILY MEMBER-RELATED"/>
    <property type="match status" value="1"/>
</dbReference>
<evidence type="ECO:0000313" key="8">
    <source>
        <dbReference type="Proteomes" id="UP000289886"/>
    </source>
</evidence>
<dbReference type="Pfam" id="PF04548">
    <property type="entry name" value="AIG1"/>
    <property type="match status" value="1"/>
</dbReference>
<sequence>MEKPDQDDICLNVLLLGRTQSGKSATGNIVLGSYEFVSRLSVGPVTQDCQLCYRNFPKFIRRNGREVALCVKVLDTPAYPHCELSPVEVKEAIQRALKQNFEQGLHVVLLVMRADVPFCEEDSQCIQLAEELLDPDWKTYTQIILTHKDSLEEARFKKEDYISKASGAFKSLLESVEHRYHFVDNTAAWLQTEGRPILEKLIYLSGQNKYKGFTVK</sequence>
<proteinExistence type="inferred from homology"/>
<evidence type="ECO:0000256" key="2">
    <source>
        <dbReference type="ARBA" id="ARBA00022741"/>
    </source>
</evidence>
<dbReference type="Proteomes" id="UP000289886">
    <property type="component" value="Unassembled WGS sequence"/>
</dbReference>
<keyword evidence="3" id="KW-0342">GTP-binding</keyword>
<dbReference type="InterPro" id="IPR027417">
    <property type="entry name" value="P-loop_NTPase"/>
</dbReference>
<evidence type="ECO:0000256" key="1">
    <source>
        <dbReference type="ARBA" id="ARBA00008535"/>
    </source>
</evidence>